<evidence type="ECO:0000313" key="3">
    <source>
        <dbReference type="EMBL" id="MCL1630730.1"/>
    </source>
</evidence>
<reference evidence="3 4" key="1">
    <citation type="submission" date="2022-05" db="EMBL/GenBank/DDBJ databases">
        <title>Sporolactobacillus sp nov CPB3-1, isolated from tree bark (Mangifera indica L.).</title>
        <authorList>
            <person name="Phuengjayaem S."/>
            <person name="Tanasupawat S."/>
        </authorList>
    </citation>
    <scope>NUCLEOTIDE SEQUENCE [LARGE SCALE GENOMIC DNA]</scope>
    <source>
        <strain evidence="3 4">CPB3-1</strain>
    </source>
</reference>
<dbReference type="PANTHER" id="PTHR34351:SF2">
    <property type="entry name" value="DUF58 DOMAIN-CONTAINING PROTEIN"/>
    <property type="match status" value="1"/>
</dbReference>
<comment type="caution">
    <text evidence="3">The sequence shown here is derived from an EMBL/GenBank/DDBJ whole genome shotgun (WGS) entry which is preliminary data.</text>
</comment>
<sequence>MNFFRWYRKRRTGAVLRALPLPVLGIVLFLFAIAQGGFLSWFLFYIFIPIVLYQFILIGYPFHSIELKRSIHTGRLVAGDTLDMTLHLRRRWMLPLFFVTIRDCSEHTVQKTGMLIWYTREAALPMTFRNMRRGKYVLDTLELKTSDPFGLFERSVLLRSKQVIYVYPKARLLSSAELGMQRNGAKASVQDTDLAGFSGIRAYRPSDRPSWLDWKSAARMNSLVTKQFEPERERHASVVLVSKKEENDERFERAVAHTASLVQTLLRLGFSVLLTYGSEHVPLLLQEQLPRSVDTALKTLAELRKEQALTVEDVHMAANKKYVGYAISTDPQLAGMMRNFAEKSRQYQTMYYITDQVSSQTMRGMKSSWFSLRTVTEMKGRRDKI</sequence>
<dbReference type="RefSeq" id="WP_249096573.1">
    <property type="nucleotide sequence ID" value="NZ_JAMAST010000001.1"/>
</dbReference>
<dbReference type="Proteomes" id="UP001203004">
    <property type="component" value="Unassembled WGS sequence"/>
</dbReference>
<keyword evidence="1" id="KW-0472">Membrane</keyword>
<evidence type="ECO:0000313" key="4">
    <source>
        <dbReference type="Proteomes" id="UP001203004"/>
    </source>
</evidence>
<gene>
    <name evidence="3" type="ORF">M3N64_02015</name>
</gene>
<feature type="transmembrane region" description="Helical" evidence="1">
    <location>
        <begin position="12"/>
        <end position="33"/>
    </location>
</feature>
<organism evidence="3 4">
    <name type="scientific">Sporolactobacillus mangiferae</name>
    <dbReference type="NCBI Taxonomy" id="2940498"/>
    <lineage>
        <taxon>Bacteria</taxon>
        <taxon>Bacillati</taxon>
        <taxon>Bacillota</taxon>
        <taxon>Bacilli</taxon>
        <taxon>Bacillales</taxon>
        <taxon>Sporolactobacillaceae</taxon>
        <taxon>Sporolactobacillus</taxon>
    </lineage>
</organism>
<proteinExistence type="predicted"/>
<dbReference type="PANTHER" id="PTHR34351">
    <property type="entry name" value="SLR1927 PROTEIN-RELATED"/>
    <property type="match status" value="1"/>
</dbReference>
<keyword evidence="1" id="KW-0812">Transmembrane</keyword>
<keyword evidence="1" id="KW-1133">Transmembrane helix</keyword>
<feature type="domain" description="DUF58" evidence="2">
    <location>
        <begin position="200"/>
        <end position="263"/>
    </location>
</feature>
<protein>
    <submittedName>
        <fullName evidence="3">DUF58 domain-containing protein</fullName>
    </submittedName>
</protein>
<evidence type="ECO:0000256" key="1">
    <source>
        <dbReference type="SAM" id="Phobius"/>
    </source>
</evidence>
<dbReference type="InterPro" id="IPR002881">
    <property type="entry name" value="DUF58"/>
</dbReference>
<name>A0ABT0M8R0_9BACL</name>
<dbReference type="EMBL" id="JAMAST010000001">
    <property type="protein sequence ID" value="MCL1630730.1"/>
    <property type="molecule type" value="Genomic_DNA"/>
</dbReference>
<dbReference type="Pfam" id="PF01882">
    <property type="entry name" value="DUF58"/>
    <property type="match status" value="1"/>
</dbReference>
<accession>A0ABT0M8R0</accession>
<keyword evidence="4" id="KW-1185">Reference proteome</keyword>
<evidence type="ECO:0000259" key="2">
    <source>
        <dbReference type="Pfam" id="PF01882"/>
    </source>
</evidence>
<feature type="transmembrane region" description="Helical" evidence="1">
    <location>
        <begin position="39"/>
        <end position="60"/>
    </location>
</feature>